<dbReference type="EMBL" id="CAJNOC010001549">
    <property type="protein sequence ID" value="CAF0873702.1"/>
    <property type="molecule type" value="Genomic_DNA"/>
</dbReference>
<sequence>MFKNETQFGHLESFPVKLALKRECCKNQSENNRSTQVFSNSSKCLNLQVFDNLPRPRSSLQVDIIVNNQSNVDSSFMSDQRITLAGQVNQNKFIISE</sequence>
<name>A0A813XBS9_9BILA</name>
<reference evidence="1" key="1">
    <citation type="submission" date="2021-02" db="EMBL/GenBank/DDBJ databases">
        <authorList>
            <person name="Nowell W R."/>
        </authorList>
    </citation>
    <scope>NUCLEOTIDE SEQUENCE</scope>
    <source>
        <strain evidence="1">Ploen Becks lab</strain>
    </source>
</reference>
<evidence type="ECO:0000313" key="2">
    <source>
        <dbReference type="Proteomes" id="UP000663879"/>
    </source>
</evidence>
<dbReference type="Proteomes" id="UP000663879">
    <property type="component" value="Unassembled WGS sequence"/>
</dbReference>
<accession>A0A813XBS9</accession>
<comment type="caution">
    <text evidence="1">The sequence shown here is derived from an EMBL/GenBank/DDBJ whole genome shotgun (WGS) entry which is preliminary data.</text>
</comment>
<proteinExistence type="predicted"/>
<keyword evidence="2" id="KW-1185">Reference proteome</keyword>
<dbReference type="AlphaFoldDB" id="A0A813XBS9"/>
<gene>
    <name evidence="1" type="ORF">OXX778_LOCUS10059</name>
</gene>
<organism evidence="1 2">
    <name type="scientific">Brachionus calyciflorus</name>
    <dbReference type="NCBI Taxonomy" id="104777"/>
    <lineage>
        <taxon>Eukaryota</taxon>
        <taxon>Metazoa</taxon>
        <taxon>Spiralia</taxon>
        <taxon>Gnathifera</taxon>
        <taxon>Rotifera</taxon>
        <taxon>Eurotatoria</taxon>
        <taxon>Monogononta</taxon>
        <taxon>Pseudotrocha</taxon>
        <taxon>Ploima</taxon>
        <taxon>Brachionidae</taxon>
        <taxon>Brachionus</taxon>
    </lineage>
</organism>
<evidence type="ECO:0000313" key="1">
    <source>
        <dbReference type="EMBL" id="CAF0873702.1"/>
    </source>
</evidence>
<protein>
    <submittedName>
        <fullName evidence="1">Uncharacterized protein</fullName>
    </submittedName>
</protein>